<dbReference type="Pfam" id="PF12833">
    <property type="entry name" value="HTH_18"/>
    <property type="match status" value="1"/>
</dbReference>
<proteinExistence type="predicted"/>
<dbReference type="InterPro" id="IPR050204">
    <property type="entry name" value="AraC_XylS_family_regulators"/>
</dbReference>
<keyword evidence="2" id="KW-0238">DNA-binding</keyword>
<evidence type="ECO:0000259" key="4">
    <source>
        <dbReference type="PROSITE" id="PS01124"/>
    </source>
</evidence>
<dbReference type="Proteomes" id="UP000435648">
    <property type="component" value="Chromosome"/>
</dbReference>
<dbReference type="PROSITE" id="PS01124">
    <property type="entry name" value="HTH_ARAC_FAMILY_2"/>
    <property type="match status" value="1"/>
</dbReference>
<accession>A0A857C2G8</accession>
<evidence type="ECO:0000256" key="3">
    <source>
        <dbReference type="ARBA" id="ARBA00023163"/>
    </source>
</evidence>
<dbReference type="PANTHER" id="PTHR46796:SF15">
    <property type="entry name" value="BLL1074 PROTEIN"/>
    <property type="match status" value="1"/>
</dbReference>
<evidence type="ECO:0000313" key="5">
    <source>
        <dbReference type="EMBL" id="QGZ33044.1"/>
    </source>
</evidence>
<dbReference type="Gene3D" id="1.10.10.60">
    <property type="entry name" value="Homeodomain-like"/>
    <property type="match status" value="1"/>
</dbReference>
<reference evidence="5 6" key="1">
    <citation type="submission" date="2019-12" db="EMBL/GenBank/DDBJ databases">
        <title>The genome of Stappia indica PHM037.</title>
        <authorList>
            <person name="Kacar D."/>
            <person name="Galan B."/>
            <person name="Canedo L."/>
            <person name="Rodriguez P."/>
            <person name="de la Calle F."/>
            <person name="Garcia J.L."/>
        </authorList>
    </citation>
    <scope>NUCLEOTIDE SEQUENCE [LARGE SCALE GENOMIC DNA]</scope>
    <source>
        <strain evidence="5 6">PHM037</strain>
    </source>
</reference>
<sequence>MTMPADCEVVFLHRPAPPALRPFYTEVATYEETGGFAIRQIETASLAAPLIISFGTPFRIRLGRAPVAGDEQPSFIAGLDTARIFIASSGRSACLQVNLTPVGAQRLLGIPASEFAGRMVPLADLAHPQISELRRRLEDTDDWNARLDCAEGFLAARFGAAAAEPSHPLVDAAFGLIASGAVHRIDDLATRIGWSRKHLADRFSRAFGLSPKTVARIARFNRAQALARAAKRPDWADIACAGGYSDQAHMIREFEDFAGLTPRAWWLSLDKLGSATWHDPPGR</sequence>
<dbReference type="PANTHER" id="PTHR46796">
    <property type="entry name" value="HTH-TYPE TRANSCRIPTIONAL ACTIVATOR RHAS-RELATED"/>
    <property type="match status" value="1"/>
</dbReference>
<dbReference type="AlphaFoldDB" id="A0A857C2G8"/>
<dbReference type="EMBL" id="CP046908">
    <property type="protein sequence ID" value="QGZ33044.1"/>
    <property type="molecule type" value="Genomic_DNA"/>
</dbReference>
<evidence type="ECO:0000313" key="6">
    <source>
        <dbReference type="Proteomes" id="UP000435648"/>
    </source>
</evidence>
<name>A0A857C2G8_9HYPH</name>
<dbReference type="KEGG" id="siw:GH266_00085"/>
<gene>
    <name evidence="5" type="ORF">GH266_00085</name>
</gene>
<keyword evidence="1" id="KW-0805">Transcription regulation</keyword>
<evidence type="ECO:0000256" key="1">
    <source>
        <dbReference type="ARBA" id="ARBA00023015"/>
    </source>
</evidence>
<organism evidence="5 6">
    <name type="scientific">Stappia indica</name>
    <dbReference type="NCBI Taxonomy" id="538381"/>
    <lineage>
        <taxon>Bacteria</taxon>
        <taxon>Pseudomonadati</taxon>
        <taxon>Pseudomonadota</taxon>
        <taxon>Alphaproteobacteria</taxon>
        <taxon>Hyphomicrobiales</taxon>
        <taxon>Stappiaceae</taxon>
        <taxon>Stappia</taxon>
    </lineage>
</organism>
<feature type="domain" description="HTH araC/xylS-type" evidence="4">
    <location>
        <begin position="184"/>
        <end position="268"/>
    </location>
</feature>
<dbReference type="RefSeq" id="WP_158192081.1">
    <property type="nucleotide sequence ID" value="NZ_CP046908.1"/>
</dbReference>
<dbReference type="InterPro" id="IPR018060">
    <property type="entry name" value="HTH_AraC"/>
</dbReference>
<dbReference type="SMART" id="SM00342">
    <property type="entry name" value="HTH_ARAC"/>
    <property type="match status" value="1"/>
</dbReference>
<keyword evidence="3" id="KW-0804">Transcription</keyword>
<dbReference type="OrthoDB" id="9793400at2"/>
<protein>
    <submittedName>
        <fullName evidence="5">Helix-turn-helix domain-containing protein</fullName>
    </submittedName>
</protein>
<dbReference type="GO" id="GO:0003700">
    <property type="term" value="F:DNA-binding transcription factor activity"/>
    <property type="evidence" value="ECO:0007669"/>
    <property type="project" value="InterPro"/>
</dbReference>
<evidence type="ECO:0000256" key="2">
    <source>
        <dbReference type="ARBA" id="ARBA00023125"/>
    </source>
</evidence>
<dbReference type="GO" id="GO:0043565">
    <property type="term" value="F:sequence-specific DNA binding"/>
    <property type="evidence" value="ECO:0007669"/>
    <property type="project" value="InterPro"/>
</dbReference>